<dbReference type="InterPro" id="IPR011332">
    <property type="entry name" value="Ribosomal_zn-bd"/>
</dbReference>
<organism evidence="6 7">
    <name type="scientific">[Clostridium] leptum</name>
    <dbReference type="NCBI Taxonomy" id="1535"/>
    <lineage>
        <taxon>Bacteria</taxon>
        <taxon>Bacillati</taxon>
        <taxon>Bacillota</taxon>
        <taxon>Clostridia</taxon>
        <taxon>Eubacteriales</taxon>
        <taxon>Oscillospiraceae</taxon>
        <taxon>Oscillospiraceae incertae sedis</taxon>
    </lineage>
</organism>
<dbReference type="NCBIfam" id="TIGR01031">
    <property type="entry name" value="rpmF_bact"/>
    <property type="match status" value="1"/>
</dbReference>
<dbReference type="SUPFAM" id="SSF57829">
    <property type="entry name" value="Zn-binding ribosomal proteins"/>
    <property type="match status" value="1"/>
</dbReference>
<dbReference type="AlphaFoldDB" id="A0A412B1F6"/>
<evidence type="ECO:0000256" key="5">
    <source>
        <dbReference type="HAMAP-Rule" id="MF_00340"/>
    </source>
</evidence>
<comment type="similarity">
    <text evidence="1 5">Belongs to the bacterial ribosomal protein bL32 family.</text>
</comment>
<evidence type="ECO:0000313" key="6">
    <source>
        <dbReference type="EMBL" id="RGQ44852.1"/>
    </source>
</evidence>
<dbReference type="Pfam" id="PF01783">
    <property type="entry name" value="Ribosomal_L32p"/>
    <property type="match status" value="1"/>
</dbReference>
<dbReference type="GO" id="GO:0015934">
    <property type="term" value="C:large ribosomal subunit"/>
    <property type="evidence" value="ECO:0007669"/>
    <property type="project" value="InterPro"/>
</dbReference>
<dbReference type="GO" id="GO:0003735">
    <property type="term" value="F:structural constituent of ribosome"/>
    <property type="evidence" value="ECO:0007669"/>
    <property type="project" value="InterPro"/>
</dbReference>
<dbReference type="PANTHER" id="PTHR35534:SF1">
    <property type="entry name" value="LARGE RIBOSOMAL SUBUNIT PROTEIN BL32"/>
    <property type="match status" value="1"/>
</dbReference>
<proteinExistence type="inferred from homology"/>
<evidence type="ECO:0000256" key="2">
    <source>
        <dbReference type="ARBA" id="ARBA00022980"/>
    </source>
</evidence>
<dbReference type="EMBL" id="QRTC01000001">
    <property type="protein sequence ID" value="RGQ44852.1"/>
    <property type="molecule type" value="Genomic_DNA"/>
</dbReference>
<evidence type="ECO:0000313" key="7">
    <source>
        <dbReference type="Proteomes" id="UP000284751"/>
    </source>
</evidence>
<reference evidence="6 7" key="1">
    <citation type="submission" date="2018-08" db="EMBL/GenBank/DDBJ databases">
        <title>A genome reference for cultivated species of the human gut microbiota.</title>
        <authorList>
            <person name="Zou Y."/>
            <person name="Xue W."/>
            <person name="Luo G."/>
        </authorList>
    </citation>
    <scope>NUCLEOTIDE SEQUENCE [LARGE SCALE GENOMIC DNA]</scope>
    <source>
        <strain evidence="6 7">AF28-26</strain>
    </source>
</reference>
<dbReference type="InterPro" id="IPR044957">
    <property type="entry name" value="Ribosomal_bL32_bact"/>
</dbReference>
<gene>
    <name evidence="5 6" type="primary">rpmF</name>
    <name evidence="6" type="ORF">DWY99_00810</name>
</gene>
<keyword evidence="3 5" id="KW-0687">Ribonucleoprotein</keyword>
<dbReference type="Proteomes" id="UP000284751">
    <property type="component" value="Unassembled WGS sequence"/>
</dbReference>
<dbReference type="HAMAP" id="MF_00340">
    <property type="entry name" value="Ribosomal_bL32"/>
    <property type="match status" value="1"/>
</dbReference>
<evidence type="ECO:0000256" key="3">
    <source>
        <dbReference type="ARBA" id="ARBA00023274"/>
    </source>
</evidence>
<name>A0A412B1F6_9FIRM</name>
<keyword evidence="2 5" id="KW-0689">Ribosomal protein</keyword>
<dbReference type="GO" id="GO:0006412">
    <property type="term" value="P:translation"/>
    <property type="evidence" value="ECO:0007669"/>
    <property type="project" value="UniProtKB-UniRule"/>
</dbReference>
<accession>A0A412B1F6</accession>
<sequence length="60" mass="6835">MAVPKRKSSHARKNTRRSNVWKLDAPALMKCPQCGEFKTPHRVCGSCGYYKGREVIKKEA</sequence>
<comment type="caution">
    <text evidence="6">The sequence shown here is derived from an EMBL/GenBank/DDBJ whole genome shotgun (WGS) entry which is preliminary data.</text>
</comment>
<dbReference type="PANTHER" id="PTHR35534">
    <property type="entry name" value="50S RIBOSOMAL PROTEIN L32"/>
    <property type="match status" value="1"/>
</dbReference>
<protein>
    <recommendedName>
        <fullName evidence="4 5">Large ribosomal subunit protein bL32</fullName>
    </recommendedName>
</protein>
<dbReference type="InterPro" id="IPR002677">
    <property type="entry name" value="Ribosomal_bL32"/>
</dbReference>
<evidence type="ECO:0000256" key="4">
    <source>
        <dbReference type="ARBA" id="ARBA00035178"/>
    </source>
</evidence>
<evidence type="ECO:0000256" key="1">
    <source>
        <dbReference type="ARBA" id="ARBA00008560"/>
    </source>
</evidence>